<evidence type="ECO:0000313" key="6">
    <source>
        <dbReference type="EMBL" id="OUP55006.1"/>
    </source>
</evidence>
<keyword evidence="4 5" id="KW-0732">Signal</keyword>
<comment type="caution">
    <text evidence="6">The sequence shown here is derived from an EMBL/GenBank/DDBJ whole genome shotgun (WGS) entry which is preliminary data.</text>
</comment>
<evidence type="ECO:0000313" key="7">
    <source>
        <dbReference type="Proteomes" id="UP000195326"/>
    </source>
</evidence>
<dbReference type="Proteomes" id="UP000195326">
    <property type="component" value="Unassembled WGS sequence"/>
</dbReference>
<dbReference type="AlphaFoldDB" id="A0A1Y4LE54"/>
<evidence type="ECO:0000256" key="3">
    <source>
        <dbReference type="ARBA" id="ARBA00022448"/>
    </source>
</evidence>
<dbReference type="InterPro" id="IPR006059">
    <property type="entry name" value="SBP"/>
</dbReference>
<accession>A0A1Y4LE54</accession>
<dbReference type="CDD" id="cd13585">
    <property type="entry name" value="PBP2_TMBP_like"/>
    <property type="match status" value="1"/>
</dbReference>
<dbReference type="Gene3D" id="3.40.190.10">
    <property type="entry name" value="Periplasmic binding protein-like II"/>
    <property type="match status" value="1"/>
</dbReference>
<comment type="similarity">
    <text evidence="2">Belongs to the bacterial solute-binding protein 1 family.</text>
</comment>
<dbReference type="PROSITE" id="PS51257">
    <property type="entry name" value="PROKAR_LIPOPROTEIN"/>
    <property type="match status" value="1"/>
</dbReference>
<reference evidence="7" key="1">
    <citation type="submission" date="2017-04" db="EMBL/GenBank/DDBJ databases">
        <title>Function of individual gut microbiota members based on whole genome sequencing of pure cultures obtained from chicken caecum.</title>
        <authorList>
            <person name="Medvecky M."/>
            <person name="Cejkova D."/>
            <person name="Polansky O."/>
            <person name="Karasova D."/>
            <person name="Kubasova T."/>
            <person name="Cizek A."/>
            <person name="Rychlik I."/>
        </authorList>
    </citation>
    <scope>NUCLEOTIDE SEQUENCE [LARGE SCALE GENOMIC DNA]</scope>
    <source>
        <strain evidence="7">An179</strain>
    </source>
</reference>
<comment type="subcellular location">
    <subcellularLocation>
        <location evidence="1">Cell envelope</location>
    </subcellularLocation>
</comment>
<feature type="signal peptide" evidence="5">
    <location>
        <begin position="1"/>
        <end position="24"/>
    </location>
</feature>
<evidence type="ECO:0000256" key="5">
    <source>
        <dbReference type="SAM" id="SignalP"/>
    </source>
</evidence>
<dbReference type="InterPro" id="IPR050490">
    <property type="entry name" value="Bact_solute-bd_prot1"/>
</dbReference>
<sequence>MKLKRMMAVSLVAAMGLTMLSACGNSSSGDSAASSSGESSTLNVKIWDSTQLEGIRQICDEWSAQSGVDVQVEVVNWDNYWTLLEAGASGGQMPDVFWMHSNNSQRYMDAKLLLDLNDYIDADESIDMNNYYADIVDLYTQDDGTHYAIPKDYDTVALWYNKDMFDAAGVEYPTNDWTWEDLYEAGKALTKDGKYGMAMDTDLNQEGYYNIVYSYGGYIINDDKTESGWDDPKTVEAMEMWGKIVKDCMPPQSMMSESGEIDMFTSQVTAMQLMGSWRVAALQEYDCNWGVVNIPYHDANGNGQCDAGERVSIYNGLGWAAAASTANPDAAYSLISYLCSEAGQVKQAELGVTMSAYMGTSDTWVDARADKWDLSPYLNVTEGTDKMVIYPYSRASIWAENAKQELVPAYNDPSIMADTLKTMAVNMENELQAEQK</sequence>
<protein>
    <recommendedName>
        <fullName evidence="8">Sugar ABC transporter substrate-binding protein</fullName>
    </recommendedName>
</protein>
<organism evidence="6 7">
    <name type="scientific">Butyricicoccus pullicaecorum</name>
    <dbReference type="NCBI Taxonomy" id="501571"/>
    <lineage>
        <taxon>Bacteria</taxon>
        <taxon>Bacillati</taxon>
        <taxon>Bacillota</taxon>
        <taxon>Clostridia</taxon>
        <taxon>Eubacteriales</taxon>
        <taxon>Butyricicoccaceae</taxon>
        <taxon>Butyricicoccus</taxon>
    </lineage>
</organism>
<dbReference type="Pfam" id="PF13416">
    <property type="entry name" value="SBP_bac_8"/>
    <property type="match status" value="1"/>
</dbReference>
<dbReference type="GO" id="GO:0030313">
    <property type="term" value="C:cell envelope"/>
    <property type="evidence" value="ECO:0007669"/>
    <property type="project" value="UniProtKB-SubCell"/>
</dbReference>
<feature type="chain" id="PRO_5039451449" description="Sugar ABC transporter substrate-binding protein" evidence="5">
    <location>
        <begin position="25"/>
        <end position="436"/>
    </location>
</feature>
<gene>
    <name evidence="6" type="ORF">B5F15_15570</name>
</gene>
<evidence type="ECO:0000256" key="2">
    <source>
        <dbReference type="ARBA" id="ARBA00008520"/>
    </source>
</evidence>
<dbReference type="PANTHER" id="PTHR43649">
    <property type="entry name" value="ARABINOSE-BINDING PROTEIN-RELATED"/>
    <property type="match status" value="1"/>
</dbReference>
<dbReference type="EMBL" id="NFKL01000033">
    <property type="protein sequence ID" value="OUP55006.1"/>
    <property type="molecule type" value="Genomic_DNA"/>
</dbReference>
<evidence type="ECO:0000256" key="4">
    <source>
        <dbReference type="ARBA" id="ARBA00022729"/>
    </source>
</evidence>
<proteinExistence type="inferred from homology"/>
<dbReference type="SUPFAM" id="SSF53850">
    <property type="entry name" value="Periplasmic binding protein-like II"/>
    <property type="match status" value="1"/>
</dbReference>
<evidence type="ECO:0000256" key="1">
    <source>
        <dbReference type="ARBA" id="ARBA00004196"/>
    </source>
</evidence>
<dbReference type="RefSeq" id="WP_087415961.1">
    <property type="nucleotide sequence ID" value="NZ_NFKL01000033.1"/>
</dbReference>
<name>A0A1Y4LE54_9FIRM</name>
<evidence type="ECO:0008006" key="8">
    <source>
        <dbReference type="Google" id="ProtNLM"/>
    </source>
</evidence>
<dbReference type="PANTHER" id="PTHR43649:SF31">
    <property type="entry name" value="SN-GLYCEROL-3-PHOSPHATE-BINDING PERIPLASMIC PROTEIN UGPB"/>
    <property type="match status" value="1"/>
</dbReference>
<keyword evidence="3" id="KW-0813">Transport</keyword>